<dbReference type="Proteomes" id="UP001205910">
    <property type="component" value="Unassembled WGS sequence"/>
</dbReference>
<gene>
    <name evidence="1" type="ORF">CULCOIPH005_18030</name>
</gene>
<comment type="caution">
    <text evidence="1">The sequence shown here is derived from an EMBL/GenBank/DDBJ whole genome shotgun (WGS) entry which is preliminary data.</text>
</comment>
<sequence length="90" mass="10248">MHLKLADNPEDNAITAGARSKYGLNISYDKVSELLGLRVKCSETVRTGTFEKLDGRCSFCGFETILVVIRPPDTQNVYRRHKPDIFKRFV</sequence>
<accession>A0ABD0BHC6</accession>
<dbReference type="EMBL" id="BQFK01000005">
    <property type="protein sequence ID" value="GJJ43614.1"/>
    <property type="molecule type" value="Genomic_DNA"/>
</dbReference>
<evidence type="ECO:0000313" key="1">
    <source>
        <dbReference type="EMBL" id="GJJ43614.1"/>
    </source>
</evidence>
<proteinExistence type="predicted"/>
<evidence type="ECO:0000313" key="2">
    <source>
        <dbReference type="Proteomes" id="UP001205910"/>
    </source>
</evidence>
<protein>
    <recommendedName>
        <fullName evidence="3">Transposase</fullName>
    </recommendedName>
</protein>
<name>A0ABD0BHC6_CORUL</name>
<reference evidence="1 2" key="1">
    <citation type="submission" date="2021-11" db="EMBL/GenBank/DDBJ databases">
        <title>Whole genome sequences of diphtheriae toxin producing Corynebacterium ulcerans isolates from cats in Osaka, Japan.</title>
        <authorList>
            <person name="Umeda K."/>
            <person name="Hirai Y."/>
        </authorList>
    </citation>
    <scope>NUCLEOTIDE SEQUENCE [LARGE SCALE GENOMIC DNA]</scope>
    <source>
        <strain evidence="1 2">12109B-1</strain>
    </source>
</reference>
<dbReference type="AlphaFoldDB" id="A0ABD0BHC6"/>
<evidence type="ECO:0008006" key="3">
    <source>
        <dbReference type="Google" id="ProtNLM"/>
    </source>
</evidence>
<organism evidence="1 2">
    <name type="scientific">Corynebacterium ulcerans</name>
    <dbReference type="NCBI Taxonomy" id="65058"/>
    <lineage>
        <taxon>Bacteria</taxon>
        <taxon>Bacillati</taxon>
        <taxon>Actinomycetota</taxon>
        <taxon>Actinomycetes</taxon>
        <taxon>Mycobacteriales</taxon>
        <taxon>Corynebacteriaceae</taxon>
        <taxon>Corynebacterium</taxon>
    </lineage>
</organism>